<dbReference type="Pfam" id="PF02540">
    <property type="entry name" value="NAD_synthase"/>
    <property type="match status" value="1"/>
</dbReference>
<dbReference type="SUPFAM" id="SSF52402">
    <property type="entry name" value="Adenine nucleotide alpha hydrolases-like"/>
    <property type="match status" value="1"/>
</dbReference>
<evidence type="ECO:0000259" key="1">
    <source>
        <dbReference type="Pfam" id="PF02540"/>
    </source>
</evidence>
<dbReference type="Gene3D" id="3.40.50.620">
    <property type="entry name" value="HUPs"/>
    <property type="match status" value="1"/>
</dbReference>
<accession>A0A7V3RDU7</accession>
<dbReference type="PANTHER" id="PTHR43169:SF2">
    <property type="entry name" value="NAD_GMP SYNTHASE DOMAIN-CONTAINING PROTEIN"/>
    <property type="match status" value="1"/>
</dbReference>
<dbReference type="InterPro" id="IPR014729">
    <property type="entry name" value="Rossmann-like_a/b/a_fold"/>
</dbReference>
<protein>
    <submittedName>
        <fullName evidence="2">ExsB family protein</fullName>
    </submittedName>
</protein>
<dbReference type="GO" id="GO:0006163">
    <property type="term" value="P:purine nucleotide metabolic process"/>
    <property type="evidence" value="ECO:0007669"/>
    <property type="project" value="UniProtKB-ARBA"/>
</dbReference>
<reference evidence="2" key="1">
    <citation type="journal article" date="2020" name="mSystems">
        <title>Genome- and Community-Level Interaction Insights into Carbon Utilization and Element Cycling Functions of Hydrothermarchaeota in Hydrothermal Sediment.</title>
        <authorList>
            <person name="Zhou Z."/>
            <person name="Liu Y."/>
            <person name="Xu W."/>
            <person name="Pan J."/>
            <person name="Luo Z.H."/>
            <person name="Li M."/>
        </authorList>
    </citation>
    <scope>NUCLEOTIDE SEQUENCE [LARGE SCALE GENOMIC DNA]</scope>
    <source>
        <strain evidence="2">SpSt-966</strain>
    </source>
</reference>
<name>A0A7V3RDU7_9BACT</name>
<dbReference type="InterPro" id="IPR022310">
    <property type="entry name" value="NAD/GMP_synthase"/>
</dbReference>
<proteinExistence type="predicted"/>
<comment type="caution">
    <text evidence="2">The sequence shown here is derived from an EMBL/GenBank/DDBJ whole genome shotgun (WGS) entry which is preliminary data.</text>
</comment>
<dbReference type="EMBL" id="DTPE01000070">
    <property type="protein sequence ID" value="HGE74801.1"/>
    <property type="molecule type" value="Genomic_DNA"/>
</dbReference>
<dbReference type="InterPro" id="IPR052188">
    <property type="entry name" value="Ni-pincer_cofactor_biosynth"/>
</dbReference>
<sequence length="314" mass="34986">MESIIDDIKKTIGDGKLYVAFSGGLDSSVVAALAKIALGPERVELVTTKFDFTYPQSVNIIEQFTSMMGLKHVYVDGSEWQRKIWKKGPACNACTKGPKLQSVKKYSKGLVATGAELGDTWGQQGIKVNDGLYSPLSSLSRLEIEQIANVIGIKIQKIGENAGREGCMLKHLLKMMTSFEFHGYAVYESNRILMDLVESNGLTFSIANVKIIGPLSSNIALVNLWPEPSYEFKAMVKNELSKISQIDRTDFVDAPIELKITANSGIYNDEKARYWIENGRLKPDFARPISIEWKSSKNKRLSTFAVVDYQKVKL</sequence>
<dbReference type="PANTHER" id="PTHR43169">
    <property type="entry name" value="EXSB FAMILY PROTEIN"/>
    <property type="match status" value="1"/>
</dbReference>
<evidence type="ECO:0000313" key="2">
    <source>
        <dbReference type="EMBL" id="HGE74801.1"/>
    </source>
</evidence>
<dbReference type="AlphaFoldDB" id="A0A7V3RDU7"/>
<organism evidence="2">
    <name type="scientific">Mesoaciditoga lauensis</name>
    <dbReference type="NCBI Taxonomy" id="1495039"/>
    <lineage>
        <taxon>Bacteria</taxon>
        <taxon>Thermotogati</taxon>
        <taxon>Thermotogota</taxon>
        <taxon>Thermotogae</taxon>
        <taxon>Mesoaciditogales</taxon>
        <taxon>Mesoaciditogaceae</taxon>
        <taxon>Mesoaciditoga</taxon>
    </lineage>
</organism>
<feature type="domain" description="NAD/GMP synthase" evidence="1">
    <location>
        <begin position="10"/>
        <end position="75"/>
    </location>
</feature>
<gene>
    <name evidence="2" type="ORF">ENX73_01590</name>
</gene>